<dbReference type="CDD" id="cd05471">
    <property type="entry name" value="pepsin_like"/>
    <property type="match status" value="1"/>
</dbReference>
<protein>
    <recommendedName>
        <fullName evidence="8">Peptidase A1 domain-containing protein</fullName>
    </recommendedName>
</protein>
<dbReference type="InterPro" id="IPR001969">
    <property type="entry name" value="Aspartic_peptidase_AS"/>
</dbReference>
<dbReference type="InterPro" id="IPR033121">
    <property type="entry name" value="PEPTIDASE_A1"/>
</dbReference>
<feature type="disulfide bond" evidence="5">
    <location>
        <begin position="106"/>
        <end position="112"/>
    </location>
</feature>
<dbReference type="InterPro" id="IPR001461">
    <property type="entry name" value="Aspartic_peptidase_A1"/>
</dbReference>
<keyword evidence="10" id="KW-1185">Reference proteome</keyword>
<keyword evidence="6" id="KW-0645">Protease</keyword>
<evidence type="ECO:0000259" key="8">
    <source>
        <dbReference type="PROSITE" id="PS51767"/>
    </source>
</evidence>
<organism evidence="9 10">
    <name type="scientific">Mortierella isabellina</name>
    <name type="common">Filamentous fungus</name>
    <name type="synonym">Umbelopsis isabellina</name>
    <dbReference type="NCBI Taxonomy" id="91625"/>
    <lineage>
        <taxon>Eukaryota</taxon>
        <taxon>Fungi</taxon>
        <taxon>Fungi incertae sedis</taxon>
        <taxon>Mucoromycota</taxon>
        <taxon>Mucoromycotina</taxon>
        <taxon>Umbelopsidomycetes</taxon>
        <taxon>Umbelopsidales</taxon>
        <taxon>Umbelopsidaceae</taxon>
        <taxon>Umbelopsis</taxon>
    </lineage>
</organism>
<evidence type="ECO:0000256" key="3">
    <source>
        <dbReference type="ARBA" id="ARBA00023157"/>
    </source>
</evidence>
<feature type="active site" evidence="4">
    <location>
        <position position="93"/>
    </location>
</feature>
<dbReference type="GO" id="GO:0004190">
    <property type="term" value="F:aspartic-type endopeptidase activity"/>
    <property type="evidence" value="ECO:0007669"/>
    <property type="project" value="UniProtKB-KW"/>
</dbReference>
<evidence type="ECO:0000256" key="1">
    <source>
        <dbReference type="ARBA" id="ARBA00007447"/>
    </source>
</evidence>
<keyword evidence="2 6" id="KW-0064">Aspartyl protease</keyword>
<name>A0A8H7PW75_MORIS</name>
<gene>
    <name evidence="9" type="ORF">INT43_008582</name>
</gene>
<dbReference type="SUPFAM" id="SSF50630">
    <property type="entry name" value="Acid proteases"/>
    <property type="match status" value="1"/>
</dbReference>
<dbReference type="PANTHER" id="PTHR47966:SF51">
    <property type="entry name" value="BETA-SITE APP-CLEAVING ENZYME, ISOFORM A-RELATED"/>
    <property type="match status" value="1"/>
</dbReference>
<sequence length="387" mass="41920">MMQKFTALFALVNFIGVVLSSPVVNRRELEISTHSRPVEIQDRNVTHAKGFNRKHVQKFAVAKEKQVAYMGNTGYFGEITIGEPPQTFKVVFDTGSSDLWVVSDDCTTEEYCQAHSRYASSGSSTFASSDEEFSIRYGTGAVSGRLGTDTVSVAGLTIPEQSFAIASTLSDNFAYSPFDGILGLGFPSISTSGLQPPFHNMMAGGLLDEPVFAMYATKEGGEIDLGGIDKSRIQGDITYSNIIEEGYWKIQMDKFGVNGQKMGTRRAAIVDTGTTLIIVPVADAELIHDKIPGAVSAGDSSYLIPCSIKDSDFVLSLWFNGKVHNLKGADLVMAPVDTKRGMCLSGISGQEFSKSTPTWVLGDVFFRSFYTIFDAGKSRVGFAQIAK</sequence>
<dbReference type="PROSITE" id="PS00141">
    <property type="entry name" value="ASP_PROTEASE"/>
    <property type="match status" value="2"/>
</dbReference>
<comment type="caution">
    <text evidence="9">The sequence shown here is derived from an EMBL/GenBank/DDBJ whole genome shotgun (WGS) entry which is preliminary data.</text>
</comment>
<evidence type="ECO:0000313" key="10">
    <source>
        <dbReference type="Proteomes" id="UP000654370"/>
    </source>
</evidence>
<accession>A0A8H7PW75</accession>
<keyword evidence="3 5" id="KW-1015">Disulfide bond</keyword>
<proteinExistence type="inferred from homology"/>
<dbReference type="OrthoDB" id="15189at2759"/>
<comment type="similarity">
    <text evidence="1 6">Belongs to the peptidase A1 family.</text>
</comment>
<dbReference type="AlphaFoldDB" id="A0A8H7PW75"/>
<dbReference type="PROSITE" id="PS51767">
    <property type="entry name" value="PEPTIDASE_A1"/>
    <property type="match status" value="1"/>
</dbReference>
<dbReference type="Pfam" id="PF00026">
    <property type="entry name" value="Asp"/>
    <property type="match status" value="1"/>
</dbReference>
<dbReference type="FunFam" id="2.40.70.10:FF:000004">
    <property type="entry name" value="Pepsin A"/>
    <property type="match status" value="1"/>
</dbReference>
<feature type="active site" evidence="4">
    <location>
        <position position="271"/>
    </location>
</feature>
<evidence type="ECO:0000313" key="9">
    <source>
        <dbReference type="EMBL" id="KAG2181000.1"/>
    </source>
</evidence>
<dbReference type="PANTHER" id="PTHR47966">
    <property type="entry name" value="BETA-SITE APP-CLEAVING ENZYME, ISOFORM A-RELATED"/>
    <property type="match status" value="1"/>
</dbReference>
<evidence type="ECO:0000256" key="2">
    <source>
        <dbReference type="ARBA" id="ARBA00022750"/>
    </source>
</evidence>
<reference evidence="9" key="1">
    <citation type="submission" date="2020-12" db="EMBL/GenBank/DDBJ databases">
        <title>Metabolic potential, ecology and presence of endohyphal bacteria is reflected in genomic diversity of Mucoromycotina.</title>
        <authorList>
            <person name="Muszewska A."/>
            <person name="Okrasinska A."/>
            <person name="Steczkiewicz K."/>
            <person name="Drgas O."/>
            <person name="Orlowska M."/>
            <person name="Perlinska-Lenart U."/>
            <person name="Aleksandrzak-Piekarczyk T."/>
            <person name="Szatraj K."/>
            <person name="Zielenkiewicz U."/>
            <person name="Pilsyk S."/>
            <person name="Malc E."/>
            <person name="Mieczkowski P."/>
            <person name="Kruszewska J.S."/>
            <person name="Biernat P."/>
            <person name="Pawlowska J."/>
        </authorList>
    </citation>
    <scope>NUCLEOTIDE SEQUENCE</scope>
    <source>
        <strain evidence="9">WA0000067209</strain>
    </source>
</reference>
<feature type="domain" description="Peptidase A1" evidence="8">
    <location>
        <begin position="75"/>
        <end position="383"/>
    </location>
</feature>
<evidence type="ECO:0000256" key="5">
    <source>
        <dbReference type="PIRSR" id="PIRSR601461-2"/>
    </source>
</evidence>
<dbReference type="GO" id="GO:0006508">
    <property type="term" value="P:proteolysis"/>
    <property type="evidence" value="ECO:0007669"/>
    <property type="project" value="UniProtKB-KW"/>
</dbReference>
<keyword evidence="6" id="KW-0378">Hydrolase</keyword>
<dbReference type="Gene3D" id="2.40.70.10">
    <property type="entry name" value="Acid Proteases"/>
    <property type="match status" value="2"/>
</dbReference>
<dbReference type="EMBL" id="JAEPQZ010000005">
    <property type="protein sequence ID" value="KAG2181000.1"/>
    <property type="molecule type" value="Genomic_DNA"/>
</dbReference>
<evidence type="ECO:0000256" key="7">
    <source>
        <dbReference type="SAM" id="SignalP"/>
    </source>
</evidence>
<dbReference type="Proteomes" id="UP000654370">
    <property type="component" value="Unassembled WGS sequence"/>
</dbReference>
<evidence type="ECO:0000256" key="6">
    <source>
        <dbReference type="RuleBase" id="RU000454"/>
    </source>
</evidence>
<dbReference type="InterPro" id="IPR021109">
    <property type="entry name" value="Peptidase_aspartic_dom_sf"/>
</dbReference>
<feature type="signal peptide" evidence="7">
    <location>
        <begin position="1"/>
        <end position="20"/>
    </location>
</feature>
<dbReference type="InterPro" id="IPR034164">
    <property type="entry name" value="Pepsin-like_dom"/>
</dbReference>
<dbReference type="PRINTS" id="PR00792">
    <property type="entry name" value="PEPSIN"/>
</dbReference>
<evidence type="ECO:0000256" key="4">
    <source>
        <dbReference type="PIRSR" id="PIRSR601461-1"/>
    </source>
</evidence>
<keyword evidence="7" id="KW-0732">Signal</keyword>
<feature type="chain" id="PRO_5034456064" description="Peptidase A1 domain-containing protein" evidence="7">
    <location>
        <begin position="21"/>
        <end position="387"/>
    </location>
</feature>